<accession>A0AAD4MWD6</accession>
<gene>
    <name evidence="2" type="ORF">DdX_13537</name>
</gene>
<feature type="signal peptide" evidence="1">
    <location>
        <begin position="1"/>
        <end position="20"/>
    </location>
</feature>
<sequence length="98" mass="10921">MKSLIIYFIVFITFFRQSVGYDDSCDKCLKYVKVVCASVDEPPCGNFDLVKYCVDGLGVDAVVCPDHFSPQSAELKRLIDSGEAYAYGICKLLKECKS</sequence>
<keyword evidence="3" id="KW-1185">Reference proteome</keyword>
<protein>
    <submittedName>
        <fullName evidence="2">Uncharacterized protein</fullName>
    </submittedName>
</protein>
<feature type="chain" id="PRO_5042072334" evidence="1">
    <location>
        <begin position="21"/>
        <end position="98"/>
    </location>
</feature>
<evidence type="ECO:0000256" key="1">
    <source>
        <dbReference type="SAM" id="SignalP"/>
    </source>
</evidence>
<evidence type="ECO:0000313" key="2">
    <source>
        <dbReference type="EMBL" id="KAI1705573.1"/>
    </source>
</evidence>
<keyword evidence="1" id="KW-0732">Signal</keyword>
<dbReference type="EMBL" id="JAKKPZ010000055">
    <property type="protein sequence ID" value="KAI1705573.1"/>
    <property type="molecule type" value="Genomic_DNA"/>
</dbReference>
<proteinExistence type="predicted"/>
<evidence type="ECO:0000313" key="3">
    <source>
        <dbReference type="Proteomes" id="UP001201812"/>
    </source>
</evidence>
<dbReference type="Proteomes" id="UP001201812">
    <property type="component" value="Unassembled WGS sequence"/>
</dbReference>
<name>A0AAD4MWD6_9BILA</name>
<dbReference type="AlphaFoldDB" id="A0AAD4MWD6"/>
<organism evidence="2 3">
    <name type="scientific">Ditylenchus destructor</name>
    <dbReference type="NCBI Taxonomy" id="166010"/>
    <lineage>
        <taxon>Eukaryota</taxon>
        <taxon>Metazoa</taxon>
        <taxon>Ecdysozoa</taxon>
        <taxon>Nematoda</taxon>
        <taxon>Chromadorea</taxon>
        <taxon>Rhabditida</taxon>
        <taxon>Tylenchina</taxon>
        <taxon>Tylenchomorpha</taxon>
        <taxon>Sphaerularioidea</taxon>
        <taxon>Anguinidae</taxon>
        <taxon>Anguininae</taxon>
        <taxon>Ditylenchus</taxon>
    </lineage>
</organism>
<reference evidence="2" key="1">
    <citation type="submission" date="2022-01" db="EMBL/GenBank/DDBJ databases">
        <title>Genome Sequence Resource for Two Populations of Ditylenchus destructor, the Migratory Endoparasitic Phytonematode.</title>
        <authorList>
            <person name="Zhang H."/>
            <person name="Lin R."/>
            <person name="Xie B."/>
        </authorList>
    </citation>
    <scope>NUCLEOTIDE SEQUENCE</scope>
    <source>
        <strain evidence="2">BazhouSP</strain>
    </source>
</reference>
<comment type="caution">
    <text evidence="2">The sequence shown here is derived from an EMBL/GenBank/DDBJ whole genome shotgun (WGS) entry which is preliminary data.</text>
</comment>